<dbReference type="GO" id="GO:0004185">
    <property type="term" value="F:serine-type carboxypeptidase activity"/>
    <property type="evidence" value="ECO:0007669"/>
    <property type="project" value="InterPro"/>
</dbReference>
<dbReference type="EMBL" id="HG739890">
    <property type="protein sequence ID" value="CDP19963.1"/>
    <property type="molecule type" value="Genomic_DNA"/>
</dbReference>
<gene>
    <name evidence="3" type="ORF">GSCOC_T00004670001</name>
</gene>
<dbReference type="Gramene" id="CDP19963">
    <property type="protein sequence ID" value="CDP19963"/>
    <property type="gene ID" value="GSCOC_T00004670001"/>
</dbReference>
<feature type="signal peptide" evidence="2">
    <location>
        <begin position="1"/>
        <end position="23"/>
    </location>
</feature>
<dbReference type="SUPFAM" id="SSF53474">
    <property type="entry name" value="alpha/beta-Hydrolases"/>
    <property type="match status" value="1"/>
</dbReference>
<evidence type="ECO:0000313" key="4">
    <source>
        <dbReference type="Proteomes" id="UP000295252"/>
    </source>
</evidence>
<accession>A0A068VJW3</accession>
<dbReference type="InterPro" id="IPR001563">
    <property type="entry name" value="Peptidase_S10"/>
</dbReference>
<reference evidence="4" key="1">
    <citation type="journal article" date="2014" name="Science">
        <title>The coffee genome provides insight into the convergent evolution of caffeine biosynthesis.</title>
        <authorList>
            <person name="Denoeud F."/>
            <person name="Carretero-Paulet L."/>
            <person name="Dereeper A."/>
            <person name="Droc G."/>
            <person name="Guyot R."/>
            <person name="Pietrella M."/>
            <person name="Zheng C."/>
            <person name="Alberti A."/>
            <person name="Anthony F."/>
            <person name="Aprea G."/>
            <person name="Aury J.M."/>
            <person name="Bento P."/>
            <person name="Bernard M."/>
            <person name="Bocs S."/>
            <person name="Campa C."/>
            <person name="Cenci A."/>
            <person name="Combes M.C."/>
            <person name="Crouzillat D."/>
            <person name="Da Silva C."/>
            <person name="Daddiego L."/>
            <person name="De Bellis F."/>
            <person name="Dussert S."/>
            <person name="Garsmeur O."/>
            <person name="Gayraud T."/>
            <person name="Guignon V."/>
            <person name="Jahn K."/>
            <person name="Jamilloux V."/>
            <person name="Joet T."/>
            <person name="Labadie K."/>
            <person name="Lan T."/>
            <person name="Leclercq J."/>
            <person name="Lepelley M."/>
            <person name="Leroy T."/>
            <person name="Li L.T."/>
            <person name="Librado P."/>
            <person name="Lopez L."/>
            <person name="Munoz A."/>
            <person name="Noel B."/>
            <person name="Pallavicini A."/>
            <person name="Perrotta G."/>
            <person name="Poncet V."/>
            <person name="Pot D."/>
            <person name="Priyono X."/>
            <person name="Rigoreau M."/>
            <person name="Rouard M."/>
            <person name="Rozas J."/>
            <person name="Tranchant-Dubreuil C."/>
            <person name="VanBuren R."/>
            <person name="Zhang Q."/>
            <person name="Andrade A.C."/>
            <person name="Argout X."/>
            <person name="Bertrand B."/>
            <person name="de Kochko A."/>
            <person name="Graziosi G."/>
            <person name="Henry R.J."/>
            <person name="Jayarama X."/>
            <person name="Ming R."/>
            <person name="Nagai C."/>
            <person name="Rounsley S."/>
            <person name="Sankoff D."/>
            <person name="Giuliano G."/>
            <person name="Albert V.A."/>
            <person name="Wincker P."/>
            <person name="Lashermes P."/>
        </authorList>
    </citation>
    <scope>NUCLEOTIDE SEQUENCE [LARGE SCALE GENOMIC DNA]</scope>
    <source>
        <strain evidence="4">cv. DH200-94</strain>
    </source>
</reference>
<evidence type="ECO:0000256" key="1">
    <source>
        <dbReference type="ARBA" id="ARBA00009431"/>
    </source>
</evidence>
<dbReference type="STRING" id="49390.A0A068VJW3"/>
<name>A0A068VJW3_COFCA</name>
<dbReference type="InterPro" id="IPR029058">
    <property type="entry name" value="AB_hydrolase_fold"/>
</dbReference>
<dbReference type="OrthoDB" id="443318at2759"/>
<keyword evidence="2" id="KW-0732">Signal</keyword>
<evidence type="ECO:0000313" key="3">
    <source>
        <dbReference type="EMBL" id="CDP19963.1"/>
    </source>
</evidence>
<dbReference type="GO" id="GO:0005773">
    <property type="term" value="C:vacuole"/>
    <property type="evidence" value="ECO:0007669"/>
    <property type="project" value="TreeGrafter"/>
</dbReference>
<dbReference type="GO" id="GO:0006508">
    <property type="term" value="P:proteolysis"/>
    <property type="evidence" value="ECO:0007669"/>
    <property type="project" value="InterPro"/>
</dbReference>
<dbReference type="Gene3D" id="3.40.50.1820">
    <property type="entry name" value="alpha/beta hydrolase"/>
    <property type="match status" value="1"/>
</dbReference>
<dbReference type="AlphaFoldDB" id="A0A068VJW3"/>
<feature type="chain" id="PRO_5001656014" evidence="2">
    <location>
        <begin position="24"/>
        <end position="266"/>
    </location>
</feature>
<dbReference type="PANTHER" id="PTHR11802:SF460">
    <property type="entry name" value="CARBOXYPEPTIDASE"/>
    <property type="match status" value="1"/>
</dbReference>
<organism evidence="3 4">
    <name type="scientific">Coffea canephora</name>
    <name type="common">Robusta coffee</name>
    <dbReference type="NCBI Taxonomy" id="49390"/>
    <lineage>
        <taxon>Eukaryota</taxon>
        <taxon>Viridiplantae</taxon>
        <taxon>Streptophyta</taxon>
        <taxon>Embryophyta</taxon>
        <taxon>Tracheophyta</taxon>
        <taxon>Spermatophyta</taxon>
        <taxon>Magnoliopsida</taxon>
        <taxon>eudicotyledons</taxon>
        <taxon>Gunneridae</taxon>
        <taxon>Pentapetalae</taxon>
        <taxon>asterids</taxon>
        <taxon>lamiids</taxon>
        <taxon>Gentianales</taxon>
        <taxon>Rubiaceae</taxon>
        <taxon>Ixoroideae</taxon>
        <taxon>Gardenieae complex</taxon>
        <taxon>Bertiereae - Coffeeae clade</taxon>
        <taxon>Coffeeae</taxon>
        <taxon>Coffea</taxon>
    </lineage>
</organism>
<proteinExistence type="inferred from homology"/>
<evidence type="ECO:0000256" key="2">
    <source>
        <dbReference type="SAM" id="SignalP"/>
    </source>
</evidence>
<keyword evidence="4" id="KW-1185">Reference proteome</keyword>
<dbReference type="PANTHER" id="PTHR11802">
    <property type="entry name" value="SERINE PROTEASE FAMILY S10 SERINE CARBOXYPEPTIDASE"/>
    <property type="match status" value="1"/>
</dbReference>
<dbReference type="Proteomes" id="UP000295252">
    <property type="component" value="Unassembled WGS sequence"/>
</dbReference>
<dbReference type="PhylomeDB" id="A0A068VJW3"/>
<feature type="non-terminal residue" evidence="3">
    <location>
        <position position="1"/>
    </location>
</feature>
<dbReference type="Pfam" id="PF00450">
    <property type="entry name" value="Peptidase_S10"/>
    <property type="match status" value="1"/>
</dbReference>
<sequence>VQYCYISLVCLVVSATQCCGGLGHEYRYDDPLAQFVKARGLRKSINHVSDDLVNEYSPVYVGPQDGLKAADKITTLPGESNDLNFDQYSGYTIVDHETGRALFYYFAESQNFSTKPLVLWLNGGKFSPGCSSLGDGAMTELGPFRVSKGGKTLWKNSYAWSMANALFLEFPAGVGFSYSNTSFDYVTGDTKTDKDSYTFLVNNWLERSPEYKTRDFLIRGKAMPSDGARNFFLGGPKFFPNKIILIYYVQNNFLLFKYMTSKNIKY</sequence>
<protein>
    <submittedName>
        <fullName evidence="3">DH200=94 genomic scaffold, scaffold_806</fullName>
    </submittedName>
</protein>
<dbReference type="InParanoid" id="A0A068VJW3"/>
<comment type="similarity">
    <text evidence="1">Belongs to the peptidase S10 family.</text>
</comment>